<gene>
    <name evidence="3" type="ORF">CBOVIS_LOCUS4718</name>
</gene>
<keyword evidence="2" id="KW-1133">Transmembrane helix</keyword>
<keyword evidence="4" id="KW-1185">Reference proteome</keyword>
<protein>
    <submittedName>
        <fullName evidence="3">Uncharacterized protein</fullName>
    </submittedName>
</protein>
<feature type="transmembrane region" description="Helical" evidence="2">
    <location>
        <begin position="215"/>
        <end position="238"/>
    </location>
</feature>
<comment type="caution">
    <text evidence="3">The sequence shown here is derived from an EMBL/GenBank/DDBJ whole genome shotgun (WGS) entry which is preliminary data.</text>
</comment>
<feature type="transmembrane region" description="Helical" evidence="2">
    <location>
        <begin position="146"/>
        <end position="164"/>
    </location>
</feature>
<feature type="transmembrane region" description="Helical" evidence="2">
    <location>
        <begin position="185"/>
        <end position="203"/>
    </location>
</feature>
<dbReference type="OrthoDB" id="8300381at2759"/>
<name>A0A8S1EEE9_9PELO</name>
<organism evidence="3 4">
    <name type="scientific">Caenorhabditis bovis</name>
    <dbReference type="NCBI Taxonomy" id="2654633"/>
    <lineage>
        <taxon>Eukaryota</taxon>
        <taxon>Metazoa</taxon>
        <taxon>Ecdysozoa</taxon>
        <taxon>Nematoda</taxon>
        <taxon>Chromadorea</taxon>
        <taxon>Rhabditida</taxon>
        <taxon>Rhabditina</taxon>
        <taxon>Rhabditomorpha</taxon>
        <taxon>Rhabditoidea</taxon>
        <taxon>Rhabditidae</taxon>
        <taxon>Peloderinae</taxon>
        <taxon>Caenorhabditis</taxon>
    </lineage>
</organism>
<reference evidence="3 4" key="1">
    <citation type="submission" date="2020-04" db="EMBL/GenBank/DDBJ databases">
        <authorList>
            <person name="Laetsch R D."/>
            <person name="Stevens L."/>
            <person name="Kumar S."/>
            <person name="Blaxter L. M."/>
        </authorList>
    </citation>
    <scope>NUCLEOTIDE SEQUENCE [LARGE SCALE GENOMIC DNA]</scope>
</reference>
<sequence length="389" mass="44409">MQQRGAVEACWAHNPEVHRRRREVIAGPIYDWNSYEIPFQIWGGDCLAEAHSARRATFRAMLTLCAFNTFMDLMMLWVLVRMTKSDDFSHPVANLILLAAGPYFLRLAPRLIEFVIPAYSPGYHQLFNDDMFIDKNFERERGYESIMSATVVLTILIGAALTLQGIACSFRNNEPLSRCGIRRRALVPLILCLIFSISYYNHVVHGHRHVKNLPMIVVFGIAILHLLISLVAAFKLMQSNEALTEHQQYCMTMFKSMRFFVLIILIPLIFISHASMVGSLHLLVQRFRGFRFIYIFAIILNEPYAGRIKANRLKSPVKAEEKKEPMDKVTYTYNPEMTQSPPPQYTEKASGGPPSYEVARLEMASPWSSHEVGINDISVTHGITPIQKN</sequence>
<evidence type="ECO:0000256" key="1">
    <source>
        <dbReference type="SAM" id="MobiDB-lite"/>
    </source>
</evidence>
<keyword evidence="2" id="KW-0812">Transmembrane</keyword>
<feature type="transmembrane region" description="Helical" evidence="2">
    <location>
        <begin position="259"/>
        <end position="283"/>
    </location>
</feature>
<dbReference type="Proteomes" id="UP000494206">
    <property type="component" value="Unassembled WGS sequence"/>
</dbReference>
<dbReference type="EMBL" id="CADEPM010000003">
    <property type="protein sequence ID" value="CAB3402046.1"/>
    <property type="molecule type" value="Genomic_DNA"/>
</dbReference>
<accession>A0A8S1EEE9</accession>
<proteinExistence type="predicted"/>
<evidence type="ECO:0000256" key="2">
    <source>
        <dbReference type="SAM" id="Phobius"/>
    </source>
</evidence>
<evidence type="ECO:0000313" key="4">
    <source>
        <dbReference type="Proteomes" id="UP000494206"/>
    </source>
</evidence>
<keyword evidence="2" id="KW-0472">Membrane</keyword>
<evidence type="ECO:0000313" key="3">
    <source>
        <dbReference type="EMBL" id="CAB3402046.1"/>
    </source>
</evidence>
<feature type="transmembrane region" description="Helical" evidence="2">
    <location>
        <begin position="60"/>
        <end position="80"/>
    </location>
</feature>
<feature type="region of interest" description="Disordered" evidence="1">
    <location>
        <begin position="332"/>
        <end position="354"/>
    </location>
</feature>
<dbReference type="AlphaFoldDB" id="A0A8S1EEE9"/>